<dbReference type="GO" id="GO:0009898">
    <property type="term" value="C:cytoplasmic side of plasma membrane"/>
    <property type="evidence" value="ECO:0007669"/>
    <property type="project" value="TreeGrafter"/>
</dbReference>
<organism evidence="4 5">
    <name type="scientific">Thalassobaculum fulvum</name>
    <dbReference type="NCBI Taxonomy" id="1633335"/>
    <lineage>
        <taxon>Bacteria</taxon>
        <taxon>Pseudomonadati</taxon>
        <taxon>Pseudomonadota</taxon>
        <taxon>Alphaproteobacteria</taxon>
        <taxon>Rhodospirillales</taxon>
        <taxon>Thalassobaculaceae</taxon>
        <taxon>Thalassobaculum</taxon>
    </lineage>
</organism>
<dbReference type="SUPFAM" id="SSF53720">
    <property type="entry name" value="ALDH-like"/>
    <property type="match status" value="1"/>
</dbReference>
<sequence>MADLFETHRALLTRAVEATAERGFWSAYPETPSGRIYGETAKQDGEAAFNARLGKPFALPGHPADRGTVGAETSPYGPALDIAYPAASVDALIAASAAAGKGWAAATVEQRVGVCLEILARLNRRSFEIGNAVMHTTGQAFVMAFQAGGPHAQDRALEAVAYAWAEMTRTPATVEWSKPQGKGDPLVLEKRYRIVPRGIALTIGCATFPTWNGYPGMFASLATGNTVIVKPHPTAILPLAITVEIGREVLAEQGFDPNVLLLAADAPGAENTKELATRPEVAIVDFTGSNAFAGWLRANLKDAALYTEEAGVNSIVVASTDDFAGMCANIAFSLSLYSGQMCTAPQDVFVPRGGIETDQGHKSFDEVAQGIAAAVDKLLADPARAIGVCGAIASPATVARVEAAAGLGRVVRPSLPIPGFDEARTATPLILAVDASETDTHLEERFGPIAFVVATDDVADAIARAAGAARARGAITAAAYATDDTTLDAAADAFAAAGVNLSCNLTGGIFVNQSAAFSDYHVTGANPAGNACLTDAAFVANRFRVATVRRPKAA</sequence>
<evidence type="ECO:0000313" key="5">
    <source>
        <dbReference type="Proteomes" id="UP000630353"/>
    </source>
</evidence>
<dbReference type="AlphaFoldDB" id="A0A919CRX7"/>
<dbReference type="InterPro" id="IPR015590">
    <property type="entry name" value="Aldehyde_DH_dom"/>
</dbReference>
<reference evidence="4" key="2">
    <citation type="submission" date="2020-09" db="EMBL/GenBank/DDBJ databases">
        <authorList>
            <person name="Sun Q."/>
            <person name="Kim S."/>
        </authorList>
    </citation>
    <scope>NUCLEOTIDE SEQUENCE</scope>
    <source>
        <strain evidence="4">KCTC 42651</strain>
    </source>
</reference>
<dbReference type="InterPro" id="IPR016161">
    <property type="entry name" value="Ald_DH/histidinol_DH"/>
</dbReference>
<evidence type="ECO:0000256" key="1">
    <source>
        <dbReference type="ARBA" id="ARBA00023002"/>
    </source>
</evidence>
<evidence type="ECO:0000256" key="2">
    <source>
        <dbReference type="ARBA" id="ARBA00023027"/>
    </source>
</evidence>
<protein>
    <submittedName>
        <fullName evidence="4">Oxidoreductase</fullName>
    </submittedName>
</protein>
<accession>A0A919CRX7</accession>
<dbReference type="Gene3D" id="3.40.605.10">
    <property type="entry name" value="Aldehyde Dehydrogenase, Chain A, domain 1"/>
    <property type="match status" value="1"/>
</dbReference>
<feature type="domain" description="Aldehyde dehydrogenase" evidence="3">
    <location>
        <begin position="86"/>
        <end position="506"/>
    </location>
</feature>
<dbReference type="EMBL" id="BMZS01000011">
    <property type="protein sequence ID" value="GHD59959.1"/>
    <property type="molecule type" value="Genomic_DNA"/>
</dbReference>
<dbReference type="Pfam" id="PF00171">
    <property type="entry name" value="Aldedh"/>
    <property type="match status" value="1"/>
</dbReference>
<evidence type="ECO:0000313" key="4">
    <source>
        <dbReference type="EMBL" id="GHD59959.1"/>
    </source>
</evidence>
<dbReference type="NCBIfam" id="TIGR02288">
    <property type="entry name" value="PaaN_2"/>
    <property type="match status" value="1"/>
</dbReference>
<dbReference type="Proteomes" id="UP000630353">
    <property type="component" value="Unassembled WGS sequence"/>
</dbReference>
<dbReference type="GO" id="GO:0010133">
    <property type="term" value="P:L-proline catabolic process to L-glutamate"/>
    <property type="evidence" value="ECO:0007669"/>
    <property type="project" value="TreeGrafter"/>
</dbReference>
<dbReference type="InterPro" id="IPR011975">
    <property type="entry name" value="PaaN_2"/>
</dbReference>
<keyword evidence="1" id="KW-0560">Oxidoreductase</keyword>
<dbReference type="PANTHER" id="PTHR42862">
    <property type="entry name" value="DELTA-1-PYRROLINE-5-CARBOXYLATE DEHYDROGENASE 1, ISOFORM A-RELATED"/>
    <property type="match status" value="1"/>
</dbReference>
<dbReference type="InterPro" id="IPR050485">
    <property type="entry name" value="Proline_metab_enzyme"/>
</dbReference>
<dbReference type="Gene3D" id="3.40.309.10">
    <property type="entry name" value="Aldehyde Dehydrogenase, Chain A, domain 2"/>
    <property type="match status" value="1"/>
</dbReference>
<dbReference type="RefSeq" id="WP_189993938.1">
    <property type="nucleotide sequence ID" value="NZ_BMZS01000011.1"/>
</dbReference>
<reference evidence="4" key="1">
    <citation type="journal article" date="2014" name="Int. J. Syst. Evol. Microbiol.">
        <title>Complete genome sequence of Corynebacterium casei LMG S-19264T (=DSM 44701T), isolated from a smear-ripened cheese.</title>
        <authorList>
            <consortium name="US DOE Joint Genome Institute (JGI-PGF)"/>
            <person name="Walter F."/>
            <person name="Albersmeier A."/>
            <person name="Kalinowski J."/>
            <person name="Ruckert C."/>
        </authorList>
    </citation>
    <scope>NUCLEOTIDE SEQUENCE</scope>
    <source>
        <strain evidence="4">KCTC 42651</strain>
    </source>
</reference>
<evidence type="ECO:0000259" key="3">
    <source>
        <dbReference type="Pfam" id="PF00171"/>
    </source>
</evidence>
<name>A0A919CRX7_9PROT</name>
<dbReference type="InterPro" id="IPR016163">
    <property type="entry name" value="Ald_DH_C"/>
</dbReference>
<dbReference type="PANTHER" id="PTHR42862:SF1">
    <property type="entry name" value="DELTA-1-PYRROLINE-5-CARBOXYLATE DEHYDROGENASE 2, ISOFORM A-RELATED"/>
    <property type="match status" value="1"/>
</dbReference>
<comment type="caution">
    <text evidence="4">The sequence shown here is derived from an EMBL/GenBank/DDBJ whole genome shotgun (WGS) entry which is preliminary data.</text>
</comment>
<keyword evidence="5" id="KW-1185">Reference proteome</keyword>
<dbReference type="InterPro" id="IPR016162">
    <property type="entry name" value="Ald_DH_N"/>
</dbReference>
<proteinExistence type="predicted"/>
<keyword evidence="2" id="KW-0520">NAD</keyword>
<gene>
    <name evidence="4" type="ORF">GCM10017083_45350</name>
</gene>
<dbReference type="GO" id="GO:0003842">
    <property type="term" value="F:L-glutamate gamma-semialdehyde dehydrogenase activity"/>
    <property type="evidence" value="ECO:0007669"/>
    <property type="project" value="TreeGrafter"/>
</dbReference>